<accession>A0A2J6WFX0</accession>
<dbReference type="PANTHER" id="PTHR35867:SF1">
    <property type="entry name" value="PROTEIN RSEC"/>
    <property type="match status" value="1"/>
</dbReference>
<dbReference type="Pfam" id="PF04246">
    <property type="entry name" value="RseC_MucC"/>
    <property type="match status" value="1"/>
</dbReference>
<keyword evidence="1" id="KW-0472">Membrane</keyword>
<dbReference type="InterPro" id="IPR007359">
    <property type="entry name" value="SigmaE_reg_RseC_MucC"/>
</dbReference>
<sequence>MLVFLQDIEKRDLKLQNGLLKKLKNLYQFGRRLNMKGTGTVKAIHGEYIEVVAPRESQCSSCALKNECSNNSLKEGQTVWVKNTIDAKIGDYVEFEFSEKDLNRGLFIVYGIPMIFIVIGAVIGSILEFGYNIKISNLKDFTIFITTLVSLSIGIFIVRLADRYVKPYSYTTKIISREIIKPLM</sequence>
<reference evidence="2 3" key="1">
    <citation type="submission" date="2018-01" db="EMBL/GenBank/DDBJ databases">
        <title>Metagenomic assembled genomes from two thermal pools in the Uzon Caldera, Kamchatka, Russia.</title>
        <authorList>
            <person name="Wilkins L."/>
            <person name="Ettinger C."/>
        </authorList>
    </citation>
    <scope>NUCLEOTIDE SEQUENCE [LARGE SCALE GENOMIC DNA]</scope>
    <source>
        <strain evidence="2">ZAV-07</strain>
    </source>
</reference>
<dbReference type="PANTHER" id="PTHR35867">
    <property type="entry name" value="PROTEIN RSEC"/>
    <property type="match status" value="1"/>
</dbReference>
<comment type="caution">
    <text evidence="2">The sequence shown here is derived from an EMBL/GenBank/DDBJ whole genome shotgun (WGS) entry which is preliminary data.</text>
</comment>
<dbReference type="AlphaFoldDB" id="A0A2J6WFX0"/>
<proteinExistence type="predicted"/>
<evidence type="ECO:0000313" key="2">
    <source>
        <dbReference type="EMBL" id="PMP68720.1"/>
    </source>
</evidence>
<dbReference type="Proteomes" id="UP000237040">
    <property type="component" value="Unassembled WGS sequence"/>
</dbReference>
<feature type="transmembrane region" description="Helical" evidence="1">
    <location>
        <begin position="107"/>
        <end position="129"/>
    </location>
</feature>
<evidence type="ECO:0000256" key="1">
    <source>
        <dbReference type="SAM" id="Phobius"/>
    </source>
</evidence>
<gene>
    <name evidence="2" type="ORF">C0189_00640</name>
</gene>
<dbReference type="EMBL" id="PNIL01000008">
    <property type="protein sequence ID" value="PMP68720.1"/>
    <property type="molecule type" value="Genomic_DNA"/>
</dbReference>
<keyword evidence="1" id="KW-0812">Transmembrane</keyword>
<protein>
    <recommendedName>
        <fullName evidence="4">Fis family transcriptional regulator</fullName>
    </recommendedName>
</protein>
<feature type="transmembrane region" description="Helical" evidence="1">
    <location>
        <begin position="141"/>
        <end position="161"/>
    </location>
</feature>
<name>A0A2J6WFX0_9BACT</name>
<organism evidence="2 3">
    <name type="scientific">Caldisericum exile</name>
    <dbReference type="NCBI Taxonomy" id="693075"/>
    <lineage>
        <taxon>Bacteria</taxon>
        <taxon>Pseudomonadati</taxon>
        <taxon>Caldisericota/Cryosericota group</taxon>
        <taxon>Caldisericota</taxon>
        <taxon>Caldisericia</taxon>
        <taxon>Caldisericales</taxon>
        <taxon>Caldisericaceae</taxon>
        <taxon>Caldisericum</taxon>
    </lineage>
</organism>
<evidence type="ECO:0008006" key="4">
    <source>
        <dbReference type="Google" id="ProtNLM"/>
    </source>
</evidence>
<keyword evidence="1" id="KW-1133">Transmembrane helix</keyword>
<evidence type="ECO:0000313" key="3">
    <source>
        <dbReference type="Proteomes" id="UP000237040"/>
    </source>
</evidence>